<evidence type="ECO:0000256" key="3">
    <source>
        <dbReference type="ARBA" id="ARBA00022475"/>
    </source>
</evidence>
<evidence type="ECO:0000256" key="10">
    <source>
        <dbReference type="PIRSR" id="PIRSR601461-1"/>
    </source>
</evidence>
<sequence length="515" mass="54254">MRPTLVLTQLALCASPALAFYPWMPKWLAELESKRGLDDSRPNGVNSLRKFGIKQRGNGITSPTPERVSREVTRLTEKYAGRQADGMDEASLALRTNNYNVMVAKESGKDMTTGIDQDGTDYSYFIGANFGSGGKELYLLLDTGAGSSWVMGTDCTSKACTLHNSFGPKDSSSLTDSGKDFSITYGSGKVKGKIVTDKISVARMNLTYEFGIASETSDDFVNFAFDGILGLSRNNGANQNFLSAIKTSGQIKESIFGVSLHRASDGDNEGEISFGGPDSDKYTGDITYTSTVQGKTDWAIQIDAMAYDGKKAGVGGIPAYIDTGTTYMFGPKDVVKKLHDTVPGSESSDGTSFRVPCDSKDLSFTFSGVDYTVSAKDWVSPQNNAGKCTSNLYGQEVVKGAFLLGASFIKNVYVVFDAEKGQIGLAKKSSEKSGSLSVTSTATSSSATATATSNGNSHATTVSTATQTSSGSEASSTKGADAASAADQPGSSSRFFSNTGLTLAVSAVTLFTLLV</sequence>
<feature type="domain" description="Peptidase A1" evidence="14">
    <location>
        <begin position="124"/>
        <end position="426"/>
    </location>
</feature>
<dbReference type="GO" id="GO:0006508">
    <property type="term" value="P:proteolysis"/>
    <property type="evidence" value="ECO:0007669"/>
    <property type="project" value="UniProtKB-KW"/>
</dbReference>
<comment type="similarity">
    <text evidence="2">Belongs to the peptidase A1 family.</text>
</comment>
<keyword evidence="6" id="KW-0378">Hydrolase</keyword>
<dbReference type="PRINTS" id="PR00792">
    <property type="entry name" value="PEPSIN"/>
</dbReference>
<keyword evidence="8" id="KW-0325">Glycoprotein</keyword>
<feature type="active site" evidence="10">
    <location>
        <position position="142"/>
    </location>
</feature>
<dbReference type="InterPro" id="IPR033121">
    <property type="entry name" value="PEPTIDASE_A1"/>
</dbReference>
<keyword evidence="3" id="KW-1003">Cell membrane</keyword>
<evidence type="ECO:0000256" key="9">
    <source>
        <dbReference type="ARBA" id="ARBA00023288"/>
    </source>
</evidence>
<gene>
    <name evidence="15" type="ORF">BN869_000004673_1</name>
    <name evidence="16" type="ORF">IM811_004609</name>
</gene>
<proteinExistence type="inferred from homology"/>
<dbReference type="EMBL" id="CDPU01000011">
    <property type="protein sequence ID" value="CEO48616.1"/>
    <property type="molecule type" value="Genomic_DNA"/>
</dbReference>
<keyword evidence="4" id="KW-0645">Protease</keyword>
<keyword evidence="7" id="KW-0472">Membrane</keyword>
<evidence type="ECO:0000256" key="5">
    <source>
        <dbReference type="ARBA" id="ARBA00022750"/>
    </source>
</evidence>
<feature type="chain" id="PRO_5044541123" description="Peptidase A1 domain-containing protein" evidence="13">
    <location>
        <begin position="20"/>
        <end position="515"/>
    </location>
</feature>
<evidence type="ECO:0000256" key="7">
    <source>
        <dbReference type="ARBA" id="ARBA00023136"/>
    </source>
</evidence>
<feature type="disulfide bond" evidence="11">
    <location>
        <begin position="155"/>
        <end position="160"/>
    </location>
</feature>
<dbReference type="GO" id="GO:0005886">
    <property type="term" value="C:plasma membrane"/>
    <property type="evidence" value="ECO:0007669"/>
    <property type="project" value="UniProtKB-SubCell"/>
</dbReference>
<dbReference type="PROSITE" id="PS51767">
    <property type="entry name" value="PEPTIDASE_A1"/>
    <property type="match status" value="1"/>
</dbReference>
<feature type="region of interest" description="Disordered" evidence="12">
    <location>
        <begin position="447"/>
        <end position="493"/>
    </location>
</feature>
<keyword evidence="9" id="KW-0449">Lipoprotein</keyword>
<protein>
    <recommendedName>
        <fullName evidence="14">Peptidase A1 domain-containing protein</fullName>
    </recommendedName>
</protein>
<feature type="compositionally biased region" description="Low complexity" evidence="12">
    <location>
        <begin position="447"/>
        <end position="472"/>
    </location>
</feature>
<evidence type="ECO:0000256" key="4">
    <source>
        <dbReference type="ARBA" id="ARBA00022670"/>
    </source>
</evidence>
<evidence type="ECO:0000256" key="11">
    <source>
        <dbReference type="PIRSR" id="PIRSR601461-2"/>
    </source>
</evidence>
<evidence type="ECO:0000256" key="12">
    <source>
        <dbReference type="SAM" id="MobiDB-lite"/>
    </source>
</evidence>
<dbReference type="FunFam" id="2.40.70.10:FF:000060">
    <property type="entry name" value="Aspartic-type endopeptidase ctsD"/>
    <property type="match status" value="1"/>
</dbReference>
<evidence type="ECO:0000256" key="13">
    <source>
        <dbReference type="SAM" id="SignalP"/>
    </source>
</evidence>
<feature type="active site" evidence="10">
    <location>
        <position position="322"/>
    </location>
</feature>
<evidence type="ECO:0000256" key="1">
    <source>
        <dbReference type="ARBA" id="ARBA00004236"/>
    </source>
</evidence>
<reference evidence="16" key="2">
    <citation type="submission" date="2020-10" db="EMBL/GenBank/DDBJ databases">
        <title>High-Quality Genome Resource of Clonostachys rosea strain S41 by Oxford Nanopore Long-Read Sequencing.</title>
        <authorList>
            <person name="Wang H."/>
        </authorList>
    </citation>
    <scope>NUCLEOTIDE SEQUENCE</scope>
    <source>
        <strain evidence="16">S41</strain>
    </source>
</reference>
<name>A0A0B7K1M3_BIOOC</name>
<evidence type="ECO:0000256" key="6">
    <source>
        <dbReference type="ARBA" id="ARBA00022801"/>
    </source>
</evidence>
<dbReference type="Gene3D" id="2.40.70.10">
    <property type="entry name" value="Acid Proteases"/>
    <property type="match status" value="2"/>
</dbReference>
<evidence type="ECO:0000256" key="2">
    <source>
        <dbReference type="ARBA" id="ARBA00007447"/>
    </source>
</evidence>
<dbReference type="GO" id="GO:0004190">
    <property type="term" value="F:aspartic-type endopeptidase activity"/>
    <property type="evidence" value="ECO:0007669"/>
    <property type="project" value="UniProtKB-KW"/>
</dbReference>
<accession>A0A0B7K1M3</accession>
<dbReference type="InterPro" id="IPR021109">
    <property type="entry name" value="Peptidase_aspartic_dom_sf"/>
</dbReference>
<dbReference type="PANTHER" id="PTHR47966">
    <property type="entry name" value="BETA-SITE APP-CLEAVING ENZYME, ISOFORM A-RELATED"/>
    <property type="match status" value="1"/>
</dbReference>
<dbReference type="EMBL" id="JADCTT010000013">
    <property type="protein sequence ID" value="KAF9744987.1"/>
    <property type="molecule type" value="Genomic_DNA"/>
</dbReference>
<evidence type="ECO:0000259" key="14">
    <source>
        <dbReference type="PROSITE" id="PS51767"/>
    </source>
</evidence>
<keyword evidence="11" id="KW-1015">Disulfide bond</keyword>
<evidence type="ECO:0000313" key="15">
    <source>
        <dbReference type="EMBL" id="CEO48616.1"/>
    </source>
</evidence>
<evidence type="ECO:0000313" key="16">
    <source>
        <dbReference type="EMBL" id="KAF9744987.1"/>
    </source>
</evidence>
<dbReference type="Pfam" id="PF00026">
    <property type="entry name" value="Asp"/>
    <property type="match status" value="1"/>
</dbReference>
<feature type="signal peptide" evidence="13">
    <location>
        <begin position="1"/>
        <end position="19"/>
    </location>
</feature>
<dbReference type="InterPro" id="IPR001461">
    <property type="entry name" value="Aspartic_peptidase_A1"/>
</dbReference>
<dbReference type="AlphaFoldDB" id="A0A0B7K1M3"/>
<feature type="disulfide bond" evidence="11">
    <location>
        <begin position="357"/>
        <end position="388"/>
    </location>
</feature>
<dbReference type="CDD" id="cd05471">
    <property type="entry name" value="pepsin_like"/>
    <property type="match status" value="1"/>
</dbReference>
<reference evidence="15" key="1">
    <citation type="submission" date="2015-01" db="EMBL/GenBank/DDBJ databases">
        <authorList>
            <person name="Durling Mikael"/>
        </authorList>
    </citation>
    <scope>NUCLEOTIDE SEQUENCE</scope>
</reference>
<keyword evidence="13" id="KW-0732">Signal</keyword>
<dbReference type="Proteomes" id="UP000616885">
    <property type="component" value="Unassembled WGS sequence"/>
</dbReference>
<dbReference type="SUPFAM" id="SSF50630">
    <property type="entry name" value="Acid proteases"/>
    <property type="match status" value="1"/>
</dbReference>
<organism evidence="15">
    <name type="scientific">Bionectria ochroleuca</name>
    <name type="common">Gliocladium roseum</name>
    <dbReference type="NCBI Taxonomy" id="29856"/>
    <lineage>
        <taxon>Eukaryota</taxon>
        <taxon>Fungi</taxon>
        <taxon>Dikarya</taxon>
        <taxon>Ascomycota</taxon>
        <taxon>Pezizomycotina</taxon>
        <taxon>Sordariomycetes</taxon>
        <taxon>Hypocreomycetidae</taxon>
        <taxon>Hypocreales</taxon>
        <taxon>Bionectriaceae</taxon>
        <taxon>Clonostachys</taxon>
    </lineage>
</organism>
<keyword evidence="5" id="KW-0064">Aspartyl protease</keyword>
<dbReference type="InterPro" id="IPR034164">
    <property type="entry name" value="Pepsin-like_dom"/>
</dbReference>
<comment type="subcellular location">
    <subcellularLocation>
        <location evidence="1">Cell membrane</location>
    </subcellularLocation>
</comment>
<dbReference type="PANTHER" id="PTHR47966:SF75">
    <property type="entry name" value="ENDOPEPTIDASE (CTSD), PUTATIVE (AFU_ORTHOLOGUE AFUA_4G07040)-RELATED"/>
    <property type="match status" value="1"/>
</dbReference>
<evidence type="ECO:0000256" key="8">
    <source>
        <dbReference type="ARBA" id="ARBA00023180"/>
    </source>
</evidence>